<geneLocation type="plasmid" evidence="2 3">
    <name>pOSC7112.03</name>
</geneLocation>
<keyword evidence="3" id="KW-1185">Reference proteome</keyword>
<dbReference type="PANTHER" id="PTHR13696">
    <property type="entry name" value="P-LOOP CONTAINING NUCLEOSIDE TRIPHOSPHATE HYDROLASE"/>
    <property type="match status" value="1"/>
</dbReference>
<keyword evidence="2" id="KW-0614">Plasmid</keyword>
<dbReference type="InterPro" id="IPR027417">
    <property type="entry name" value="P-loop_NTPase"/>
</dbReference>
<dbReference type="InterPro" id="IPR050678">
    <property type="entry name" value="DNA_Partitioning_ATPase"/>
</dbReference>
<dbReference type="SUPFAM" id="SSF52540">
    <property type="entry name" value="P-loop containing nucleoside triphosphate hydrolases"/>
    <property type="match status" value="1"/>
</dbReference>
<dbReference type="PANTHER" id="PTHR13696:SF52">
    <property type="entry name" value="PARA FAMILY PROTEIN CT_582"/>
    <property type="match status" value="1"/>
</dbReference>
<reference evidence="2 3" key="1">
    <citation type="submission" date="2012-05" db="EMBL/GenBank/DDBJ databases">
        <title>Finished plasmid 3 of genome of Oscillatoria sp. PCC 7112.</title>
        <authorList>
            <consortium name="US DOE Joint Genome Institute"/>
            <person name="Gugger M."/>
            <person name="Coursin T."/>
            <person name="Rippka R."/>
            <person name="Tandeau De Marsac N."/>
            <person name="Huntemann M."/>
            <person name="Wei C.-L."/>
            <person name="Han J."/>
            <person name="Detter J.C."/>
            <person name="Han C."/>
            <person name="Tapia R."/>
            <person name="Davenport K."/>
            <person name="Daligault H."/>
            <person name="Erkkila T."/>
            <person name="Gu W."/>
            <person name="Munk A.C.C."/>
            <person name="Teshima H."/>
            <person name="Xu Y."/>
            <person name="Chain P."/>
            <person name="Chen A."/>
            <person name="Krypides N."/>
            <person name="Mavromatis K."/>
            <person name="Markowitz V."/>
            <person name="Szeto E."/>
            <person name="Ivanova N."/>
            <person name="Mikhailova N."/>
            <person name="Ovchinnikova G."/>
            <person name="Pagani I."/>
            <person name="Pati A."/>
            <person name="Goodwin L."/>
            <person name="Peters L."/>
            <person name="Pitluck S."/>
            <person name="Woyke T."/>
            <person name="Kerfeld C."/>
        </authorList>
    </citation>
    <scope>NUCLEOTIDE SEQUENCE [LARGE SCALE GENOMIC DNA]</scope>
    <source>
        <strain evidence="2 3">PCC 7112</strain>
        <plasmid evidence="2 3">pOSC7112.03</plasmid>
    </source>
</reference>
<dbReference type="Gene3D" id="3.40.50.300">
    <property type="entry name" value="P-loop containing nucleotide triphosphate hydrolases"/>
    <property type="match status" value="1"/>
</dbReference>
<sequence length="240" mass="25985">MLKVAIFNFKGGTGKSTTVLNLGACLAASKCRVLLLDLDGQRTLSFGLGQDGQQPTALDWLQGDNVEPLNTEVKNLWLIPGDLGLFQLQSPHDLFTPALSKLKGFDVCLMDCSPGLSSVSVQALLACDRVLIPTLCEPAALKGLSEAVELIRGEQTGVPIEVLRTRYKSRLLLTQEADSLLVEASVELDYRLLHTVIPDNIAVAESIAQQKPVTAYAAKSSGASSYRFLAKECKKLWRLS</sequence>
<dbReference type="RefSeq" id="WP_015179842.1">
    <property type="nucleotide sequence ID" value="NC_019731.1"/>
</dbReference>
<accession>K9VS28</accession>
<evidence type="ECO:0000313" key="3">
    <source>
        <dbReference type="Proteomes" id="UP000010478"/>
    </source>
</evidence>
<protein>
    <submittedName>
        <fullName evidence="2">Cobyrinic acid ac-diamide synthase</fullName>
    </submittedName>
</protein>
<dbReference type="OrthoDB" id="477717at2"/>
<dbReference type="Proteomes" id="UP000010478">
    <property type="component" value="Plasmid pOSC7112.03"/>
</dbReference>
<name>K9VS28_9CYAN</name>
<evidence type="ECO:0000313" key="2">
    <source>
        <dbReference type="EMBL" id="AFZ10878.1"/>
    </source>
</evidence>
<organism evidence="2 3">
    <name type="scientific">Phormidium nigroviride PCC 7112</name>
    <dbReference type="NCBI Taxonomy" id="179408"/>
    <lineage>
        <taxon>Bacteria</taxon>
        <taxon>Bacillati</taxon>
        <taxon>Cyanobacteriota</taxon>
        <taxon>Cyanophyceae</taxon>
        <taxon>Oscillatoriophycideae</taxon>
        <taxon>Oscillatoriales</taxon>
        <taxon>Oscillatoriaceae</taxon>
        <taxon>Phormidium</taxon>
    </lineage>
</organism>
<dbReference type="InterPro" id="IPR025669">
    <property type="entry name" value="AAA_dom"/>
</dbReference>
<feature type="domain" description="AAA" evidence="1">
    <location>
        <begin position="3"/>
        <end position="152"/>
    </location>
</feature>
<dbReference type="EMBL" id="CP003617">
    <property type="protein sequence ID" value="AFZ10878.1"/>
    <property type="molecule type" value="Genomic_DNA"/>
</dbReference>
<dbReference type="KEGG" id="oni:Osc7112_6791"/>
<dbReference type="CDD" id="cd02042">
    <property type="entry name" value="ParAB_family"/>
    <property type="match status" value="1"/>
</dbReference>
<evidence type="ECO:0000259" key="1">
    <source>
        <dbReference type="Pfam" id="PF13614"/>
    </source>
</evidence>
<proteinExistence type="predicted"/>
<dbReference type="HOGENOM" id="CLU_037612_1_4_3"/>
<dbReference type="AlphaFoldDB" id="K9VS28"/>
<dbReference type="Pfam" id="PF13614">
    <property type="entry name" value="AAA_31"/>
    <property type="match status" value="1"/>
</dbReference>
<gene>
    <name evidence="2" type="ORF">Osc7112_6791</name>
</gene>